<dbReference type="Pfam" id="PF00096">
    <property type="entry name" value="zf-C2H2"/>
    <property type="match status" value="1"/>
</dbReference>
<evidence type="ECO:0000256" key="1">
    <source>
        <dbReference type="ARBA" id="ARBA00022723"/>
    </source>
</evidence>
<evidence type="ECO:0000259" key="5">
    <source>
        <dbReference type="PROSITE" id="PS00028"/>
    </source>
</evidence>
<feature type="domain" description="C2H2-type" evidence="5">
    <location>
        <begin position="169"/>
        <end position="190"/>
    </location>
</feature>
<name>A0A9P0KSR4_ACAOB</name>
<keyword evidence="1" id="KW-0479">Metal-binding</keyword>
<keyword evidence="3" id="KW-0863">Zinc-finger</keyword>
<sequence length="315" mass="36682">MDIKLEVTSDQEEGSPPPIQHIGARDNISYIATHFSKEIDIEAGTDTSTVYIKNERDKSADIILQNKIKHEPSYCEESNERDVPLPAKIFKTEKTESDIWVDETKCANGLREELNIKYDEIHTKINIKEEIARDFDAFEFELDSGHNTQMKDEATNNIETSQCRSSFKCPYCDATLKRSAHLDNHIIRKHPNFTASVRRKILECTMCSYKTVFSCNFDRHMISHSETTVSPTTIACEYCKAEFRAKMSLDDHIIRQHPNFIDIVTSRLHECPKCIFRTTVISNYKRHLLKHSGLRVKPRKYMYHQRYNTYHIQGI</sequence>
<evidence type="ECO:0000313" key="6">
    <source>
        <dbReference type="EMBL" id="CAH1980754.1"/>
    </source>
</evidence>
<dbReference type="GO" id="GO:0008270">
    <property type="term" value="F:zinc ion binding"/>
    <property type="evidence" value="ECO:0007669"/>
    <property type="project" value="UniProtKB-KW"/>
</dbReference>
<gene>
    <name evidence="6" type="ORF">ACAOBT_LOCUS14152</name>
</gene>
<evidence type="ECO:0000256" key="4">
    <source>
        <dbReference type="ARBA" id="ARBA00022833"/>
    </source>
</evidence>
<evidence type="ECO:0000256" key="2">
    <source>
        <dbReference type="ARBA" id="ARBA00022737"/>
    </source>
</evidence>
<dbReference type="InterPro" id="IPR013087">
    <property type="entry name" value="Znf_C2H2_type"/>
</dbReference>
<dbReference type="PROSITE" id="PS00028">
    <property type="entry name" value="ZINC_FINGER_C2H2_1"/>
    <property type="match status" value="2"/>
</dbReference>
<dbReference type="SMART" id="SM00355">
    <property type="entry name" value="ZnF_C2H2"/>
    <property type="match status" value="4"/>
</dbReference>
<accession>A0A9P0KSR4</accession>
<organism evidence="6 7">
    <name type="scientific">Acanthoscelides obtectus</name>
    <name type="common">Bean weevil</name>
    <name type="synonym">Bruchus obtectus</name>
    <dbReference type="NCBI Taxonomy" id="200917"/>
    <lineage>
        <taxon>Eukaryota</taxon>
        <taxon>Metazoa</taxon>
        <taxon>Ecdysozoa</taxon>
        <taxon>Arthropoda</taxon>
        <taxon>Hexapoda</taxon>
        <taxon>Insecta</taxon>
        <taxon>Pterygota</taxon>
        <taxon>Neoptera</taxon>
        <taxon>Endopterygota</taxon>
        <taxon>Coleoptera</taxon>
        <taxon>Polyphaga</taxon>
        <taxon>Cucujiformia</taxon>
        <taxon>Chrysomeloidea</taxon>
        <taxon>Chrysomelidae</taxon>
        <taxon>Bruchinae</taxon>
        <taxon>Bruchini</taxon>
        <taxon>Acanthoscelides</taxon>
    </lineage>
</organism>
<dbReference type="PANTHER" id="PTHR24379:SF121">
    <property type="entry name" value="C2H2-TYPE DOMAIN-CONTAINING PROTEIN"/>
    <property type="match status" value="1"/>
</dbReference>
<comment type="caution">
    <text evidence="6">The sequence shown here is derived from an EMBL/GenBank/DDBJ whole genome shotgun (WGS) entry which is preliminary data.</text>
</comment>
<dbReference type="OrthoDB" id="3561125at2759"/>
<dbReference type="AlphaFoldDB" id="A0A9P0KSR4"/>
<keyword evidence="4" id="KW-0862">Zinc</keyword>
<keyword evidence="2" id="KW-0677">Repeat</keyword>
<protein>
    <recommendedName>
        <fullName evidence="5">C2H2-type domain-containing protein</fullName>
    </recommendedName>
</protein>
<dbReference type="EMBL" id="CAKOFQ010006899">
    <property type="protein sequence ID" value="CAH1980754.1"/>
    <property type="molecule type" value="Genomic_DNA"/>
</dbReference>
<proteinExistence type="predicted"/>
<dbReference type="Gene3D" id="3.30.160.60">
    <property type="entry name" value="Classic Zinc Finger"/>
    <property type="match status" value="2"/>
</dbReference>
<dbReference type="PANTHER" id="PTHR24379">
    <property type="entry name" value="KRAB AND ZINC FINGER DOMAIN-CONTAINING"/>
    <property type="match status" value="1"/>
</dbReference>
<keyword evidence="7" id="KW-1185">Reference proteome</keyword>
<evidence type="ECO:0000313" key="7">
    <source>
        <dbReference type="Proteomes" id="UP001152888"/>
    </source>
</evidence>
<evidence type="ECO:0000256" key="3">
    <source>
        <dbReference type="ARBA" id="ARBA00022771"/>
    </source>
</evidence>
<feature type="domain" description="C2H2-type" evidence="5">
    <location>
        <begin position="236"/>
        <end position="257"/>
    </location>
</feature>
<reference evidence="6" key="1">
    <citation type="submission" date="2022-03" db="EMBL/GenBank/DDBJ databases">
        <authorList>
            <person name="Sayadi A."/>
        </authorList>
    </citation>
    <scope>NUCLEOTIDE SEQUENCE</scope>
</reference>
<dbReference type="Proteomes" id="UP001152888">
    <property type="component" value="Unassembled WGS sequence"/>
</dbReference>